<feature type="region of interest" description="Disordered" evidence="7">
    <location>
        <begin position="292"/>
        <end position="371"/>
    </location>
</feature>
<dbReference type="SMART" id="SM00356">
    <property type="entry name" value="ZnF_C3H1"/>
    <property type="match status" value="1"/>
</dbReference>
<organism evidence="11">
    <name type="scientific">Rodentolepis nana</name>
    <name type="common">Dwarf tapeworm</name>
    <name type="synonym">Hymenolepis nana</name>
    <dbReference type="NCBI Taxonomy" id="102285"/>
    <lineage>
        <taxon>Eukaryota</taxon>
        <taxon>Metazoa</taxon>
        <taxon>Spiralia</taxon>
        <taxon>Lophotrochozoa</taxon>
        <taxon>Platyhelminthes</taxon>
        <taxon>Cestoda</taxon>
        <taxon>Eucestoda</taxon>
        <taxon>Cyclophyllidea</taxon>
        <taxon>Hymenolepididae</taxon>
        <taxon>Rodentolepis</taxon>
    </lineage>
</organism>
<evidence type="ECO:0000256" key="7">
    <source>
        <dbReference type="SAM" id="MobiDB-lite"/>
    </source>
</evidence>
<evidence type="ECO:0000256" key="6">
    <source>
        <dbReference type="SAM" id="Coils"/>
    </source>
</evidence>
<dbReference type="STRING" id="102285.A0A0R3TN16"/>
<dbReference type="CDD" id="cd12257">
    <property type="entry name" value="RRM1_RBM26_like"/>
    <property type="match status" value="1"/>
</dbReference>
<keyword evidence="3 5" id="KW-0862">Zinc</keyword>
<evidence type="ECO:0000256" key="3">
    <source>
        <dbReference type="ARBA" id="ARBA00022833"/>
    </source>
</evidence>
<dbReference type="InterPro" id="IPR000571">
    <property type="entry name" value="Znf_CCCH"/>
</dbReference>
<evidence type="ECO:0000256" key="2">
    <source>
        <dbReference type="ARBA" id="ARBA00022771"/>
    </source>
</evidence>
<reference evidence="9 10" key="2">
    <citation type="submission" date="2018-11" db="EMBL/GenBank/DDBJ databases">
        <authorList>
            <consortium name="Pathogen Informatics"/>
        </authorList>
    </citation>
    <scope>NUCLEOTIDE SEQUENCE [LARGE SCALE GENOMIC DNA]</scope>
</reference>
<keyword evidence="4" id="KW-0694">RNA-binding</keyword>
<dbReference type="WBParaSite" id="HNAJ_0000875301-mRNA-1">
    <property type="protein sequence ID" value="HNAJ_0000875301-mRNA-1"/>
    <property type="gene ID" value="HNAJ_0000875301"/>
</dbReference>
<dbReference type="PROSITE" id="PS50103">
    <property type="entry name" value="ZF_C3H1"/>
    <property type="match status" value="1"/>
</dbReference>
<accession>A0A0R3TN16</accession>
<dbReference type="Gene3D" id="3.30.70.330">
    <property type="match status" value="1"/>
</dbReference>
<dbReference type="PANTHER" id="PTHR14398:SF0">
    <property type="entry name" value="ZINC FINGER PROTEIN SWM"/>
    <property type="match status" value="1"/>
</dbReference>
<dbReference type="Pfam" id="PF00642">
    <property type="entry name" value="zf-CCCH"/>
    <property type="match status" value="1"/>
</dbReference>
<sequence length="960" mass="107151">MRFNKGALNKWLNAKIDALSVTDLNPLFKYICVLLSKPKPLEELKSCCVDQLYELLGDGTNNFVEEMFKVIAVSPASPNDPSPERPTRRLRSNRSRSRSPHRSSGKYPRSRSPQEELDEKSISRGNNSSRRERHQVSKSLKHHNEYNPEDVNVRNSSHHRSERPYDRSRCDRSRSRMPEEISDDVHLQQQHIQRPRCRNFDEKGFCNYGDRCKYEHGSNPVVVPASWTAAANLFDTAIAVSGASLLPTPANGPSGLLGGAGGENLIPSNLECTEMISADIPTYNPTPIVEPLSRKSGHSHRPRSNLANNKNIIPIPTVDSNNAYDPASTIPPAYEPARPELSDTKLPGDDEKSGNELSLGPTTSDYTPSPINQTGGQQCSLLVTKLPWRLNDAEILREHFARFGSIVSIQTHYSGQNSQALITYTTPGEAEVAYRSPDPILSNRFIRTYLYPHSNNNSGGRFRHGGGAYRSGYNKDSLGFSQFGNALLGDAHPSRLPAKLRLGQGPSGAFKRTYRGDEKGGPNAAVISLTTDAKTFSSSSRRSRWRLERDENGNPISGDEDEDQEDEDLRNEMMGGEDSAGSAILDIGAGDNDDDNVFAGSGVNNRKRFRCSEFGEVGDSFLRRSSRNSLSLADQEVAEAEAARKKALWERQKSIALKEHQAKLAQLEKQRAARRHAERERVAQIAKLKAELKETVASAERCTEKLLKRSLLKKANDLFEKINELKQSIPLAPKRLDDTKQQKTVQQMLPDSIATERLEKIADVKKQLAEAELELQSEECDPEKQTEIRKKVTELKRQLVDLETIRPSDLAAIDSQSALANRPHTKLDNRPRVIYVTGHTLGDVEAFRRALHNGYFHTESFQSFTCGSEKEPVMEITFRTRDFAERALRTFTIFHGRQLTLSFNQPPCLTGEETAGVICDQNSVTAGDCSDLMEFDGDKDYSSMPVVDATVEDDFRSPKD</sequence>
<dbReference type="Proteomes" id="UP000278807">
    <property type="component" value="Unassembled WGS sequence"/>
</dbReference>
<feature type="coiled-coil region" evidence="6">
    <location>
        <begin position="754"/>
        <end position="781"/>
    </location>
</feature>
<dbReference type="EMBL" id="UZAE01012381">
    <property type="protein sequence ID" value="VDO04849.1"/>
    <property type="molecule type" value="Genomic_DNA"/>
</dbReference>
<dbReference type="SMART" id="SM00360">
    <property type="entry name" value="RRM"/>
    <property type="match status" value="1"/>
</dbReference>
<feature type="compositionally biased region" description="Basic and acidic residues" evidence="7">
    <location>
        <begin position="337"/>
        <end position="354"/>
    </location>
</feature>
<evidence type="ECO:0000313" key="9">
    <source>
        <dbReference type="EMBL" id="VDO04849.1"/>
    </source>
</evidence>
<feature type="region of interest" description="Disordered" evidence="7">
    <location>
        <begin position="499"/>
        <end position="580"/>
    </location>
</feature>
<dbReference type="AlphaFoldDB" id="A0A0R3TN16"/>
<dbReference type="PANTHER" id="PTHR14398">
    <property type="entry name" value="RNA RECOGNITION RRM/RNP DOMAIN"/>
    <property type="match status" value="1"/>
</dbReference>
<dbReference type="GO" id="GO:0005634">
    <property type="term" value="C:nucleus"/>
    <property type="evidence" value="ECO:0007669"/>
    <property type="project" value="TreeGrafter"/>
</dbReference>
<reference evidence="11" key="1">
    <citation type="submission" date="2017-02" db="UniProtKB">
        <authorList>
            <consortium name="WormBaseParasite"/>
        </authorList>
    </citation>
    <scope>IDENTIFICATION</scope>
</reference>
<dbReference type="GO" id="GO:0003723">
    <property type="term" value="F:RNA binding"/>
    <property type="evidence" value="ECO:0007669"/>
    <property type="project" value="UniProtKB-KW"/>
</dbReference>
<feature type="compositionally biased region" description="Acidic residues" evidence="7">
    <location>
        <begin position="558"/>
        <end position="569"/>
    </location>
</feature>
<keyword evidence="2 5" id="KW-0863">Zinc-finger</keyword>
<dbReference type="SUPFAM" id="SSF90229">
    <property type="entry name" value="CCCH zinc finger"/>
    <property type="match status" value="1"/>
</dbReference>
<evidence type="ECO:0000313" key="10">
    <source>
        <dbReference type="Proteomes" id="UP000278807"/>
    </source>
</evidence>
<gene>
    <name evidence="9" type="ORF">HNAJ_LOCUS8749</name>
</gene>
<evidence type="ECO:0000256" key="5">
    <source>
        <dbReference type="PROSITE-ProRule" id="PRU00723"/>
    </source>
</evidence>
<dbReference type="InterPro" id="IPR045137">
    <property type="entry name" value="RBM26/27"/>
</dbReference>
<evidence type="ECO:0000256" key="4">
    <source>
        <dbReference type="ARBA" id="ARBA00022884"/>
    </source>
</evidence>
<evidence type="ECO:0000256" key="1">
    <source>
        <dbReference type="ARBA" id="ARBA00022723"/>
    </source>
</evidence>
<dbReference type="InterPro" id="IPR036855">
    <property type="entry name" value="Znf_CCCH_sf"/>
</dbReference>
<feature type="compositionally biased region" description="Polar residues" evidence="7">
    <location>
        <begin position="360"/>
        <end position="371"/>
    </location>
</feature>
<name>A0A0R3TN16_RODNA</name>
<dbReference type="InterPro" id="IPR000504">
    <property type="entry name" value="RRM_dom"/>
</dbReference>
<proteinExistence type="predicted"/>
<dbReference type="GO" id="GO:0008270">
    <property type="term" value="F:zinc ion binding"/>
    <property type="evidence" value="ECO:0007669"/>
    <property type="project" value="UniProtKB-KW"/>
</dbReference>
<dbReference type="InterPro" id="IPR012677">
    <property type="entry name" value="Nucleotide-bd_a/b_plait_sf"/>
</dbReference>
<evidence type="ECO:0000259" key="8">
    <source>
        <dbReference type="PROSITE" id="PS50103"/>
    </source>
</evidence>
<feature type="compositionally biased region" description="Basic residues" evidence="7">
    <location>
        <begin position="88"/>
        <end position="104"/>
    </location>
</feature>
<feature type="coiled-coil region" evidence="6">
    <location>
        <begin position="650"/>
        <end position="728"/>
    </location>
</feature>
<evidence type="ECO:0000313" key="11">
    <source>
        <dbReference type="WBParaSite" id="HNAJ_0000875301-mRNA-1"/>
    </source>
</evidence>
<dbReference type="OrthoDB" id="443401at2759"/>
<feature type="zinc finger region" description="C3H1-type" evidence="5">
    <location>
        <begin position="192"/>
        <end position="219"/>
    </location>
</feature>
<feature type="compositionally biased region" description="Basic and acidic residues" evidence="7">
    <location>
        <begin position="162"/>
        <end position="186"/>
    </location>
</feature>
<keyword evidence="1 5" id="KW-0479">Metal-binding</keyword>
<keyword evidence="6" id="KW-0175">Coiled coil</keyword>
<dbReference type="InterPro" id="IPR035979">
    <property type="entry name" value="RBD_domain_sf"/>
</dbReference>
<protein>
    <submittedName>
        <fullName evidence="11">C3H1-type domain-containing protein</fullName>
    </submittedName>
</protein>
<feature type="domain" description="C3H1-type" evidence="8">
    <location>
        <begin position="192"/>
        <end position="219"/>
    </location>
</feature>
<dbReference type="SUPFAM" id="SSF54928">
    <property type="entry name" value="RNA-binding domain, RBD"/>
    <property type="match status" value="1"/>
</dbReference>
<keyword evidence="10" id="KW-1185">Reference proteome</keyword>
<feature type="region of interest" description="Disordered" evidence="7">
    <location>
        <begin position="74"/>
        <end position="188"/>
    </location>
</feature>